<dbReference type="OrthoDB" id="1854250at2"/>
<dbReference type="EMBL" id="AMGO01000052">
    <property type="protein sequence ID" value="EKE43635.1"/>
    <property type="molecule type" value="Genomic_DNA"/>
</dbReference>
<reference evidence="2 3" key="1">
    <citation type="journal article" date="2012" name="J. Bacteriol.">
        <title>Draft Genome Sequence of Oceaniovalibus guishaninsula JLT2003T.</title>
        <authorList>
            <person name="Tang K."/>
            <person name="Liu K."/>
            <person name="Jiao N."/>
        </authorList>
    </citation>
    <scope>NUCLEOTIDE SEQUENCE [LARGE SCALE GENOMIC DNA]</scope>
    <source>
        <strain evidence="2 3">JLT2003</strain>
    </source>
</reference>
<dbReference type="Gene3D" id="3.20.20.190">
    <property type="entry name" value="Phosphatidylinositol (PI) phosphodiesterase"/>
    <property type="match status" value="1"/>
</dbReference>
<dbReference type="PATRIC" id="fig|1231392.3.peg.2380"/>
<dbReference type="PANTHER" id="PTHR43805">
    <property type="entry name" value="GLYCEROPHOSPHORYL DIESTER PHOSPHODIESTERASE"/>
    <property type="match status" value="1"/>
</dbReference>
<dbReference type="PROSITE" id="PS51704">
    <property type="entry name" value="GP_PDE"/>
    <property type="match status" value="1"/>
</dbReference>
<name>K2I478_9RHOB</name>
<comment type="caution">
    <text evidence="2">The sequence shown here is derived from an EMBL/GenBank/DDBJ whole genome shotgun (WGS) entry which is preliminary data.</text>
</comment>
<dbReference type="Proteomes" id="UP000006765">
    <property type="component" value="Unassembled WGS sequence"/>
</dbReference>
<dbReference type="RefSeq" id="WP_007427519.1">
    <property type="nucleotide sequence ID" value="NZ_AMGO01000052.1"/>
</dbReference>
<dbReference type="GO" id="GO:0008081">
    <property type="term" value="F:phosphoric diester hydrolase activity"/>
    <property type="evidence" value="ECO:0007669"/>
    <property type="project" value="InterPro"/>
</dbReference>
<organism evidence="2 3">
    <name type="scientific">Oceaniovalibus guishaninsula JLT2003</name>
    <dbReference type="NCBI Taxonomy" id="1231392"/>
    <lineage>
        <taxon>Bacteria</taxon>
        <taxon>Pseudomonadati</taxon>
        <taxon>Pseudomonadota</taxon>
        <taxon>Alphaproteobacteria</taxon>
        <taxon>Rhodobacterales</taxon>
        <taxon>Roseobacteraceae</taxon>
        <taxon>Oceaniovalibus</taxon>
    </lineage>
</organism>
<proteinExistence type="predicted"/>
<feature type="domain" description="GP-PDE" evidence="1">
    <location>
        <begin position="15"/>
        <end position="247"/>
    </location>
</feature>
<dbReference type="InterPro" id="IPR017946">
    <property type="entry name" value="PLC-like_Pdiesterase_TIM-brl"/>
</dbReference>
<dbReference type="SUPFAM" id="SSF51695">
    <property type="entry name" value="PLC-like phosphodiesterases"/>
    <property type="match status" value="1"/>
</dbReference>
<accession>K2I478</accession>
<dbReference type="eggNOG" id="COG0584">
    <property type="taxonomic scope" value="Bacteria"/>
</dbReference>
<dbReference type="GO" id="GO:0006629">
    <property type="term" value="P:lipid metabolic process"/>
    <property type="evidence" value="ECO:0007669"/>
    <property type="project" value="InterPro"/>
</dbReference>
<dbReference type="PANTHER" id="PTHR43805:SF1">
    <property type="entry name" value="GP-PDE DOMAIN-CONTAINING PROTEIN"/>
    <property type="match status" value="1"/>
</dbReference>
<keyword evidence="3" id="KW-1185">Reference proteome</keyword>
<sequence length="257" mass="28029">MPVETGFPYLDTGGPIAFPHRGFADGCAENTAEAIDAAVAMGFTHVETDVQATRDGVAVLFHDDRTDRLMGRPGRIADRDWSDWRDAAVAGGGRLTRLDAVLSDHPRLNLNLDAKTDGAVAPTIRAIAGADAVERVCIGSFDIRRTRAIRDALGPRLCWSPAQGGVARHWLRGWGLPLATDGAPVLQIPTHWHGIPLVTRRLLKAAHGARAHVHVWTIDDPADMERLLDLGVDGVMSDRADTLREVFRHRGIWAQSR</sequence>
<protein>
    <recommendedName>
        <fullName evidence="1">GP-PDE domain-containing protein</fullName>
    </recommendedName>
</protein>
<dbReference type="AlphaFoldDB" id="K2I478"/>
<evidence type="ECO:0000259" key="1">
    <source>
        <dbReference type="PROSITE" id="PS51704"/>
    </source>
</evidence>
<evidence type="ECO:0000313" key="3">
    <source>
        <dbReference type="Proteomes" id="UP000006765"/>
    </source>
</evidence>
<dbReference type="Pfam" id="PF03009">
    <property type="entry name" value="GDPD"/>
    <property type="match status" value="1"/>
</dbReference>
<gene>
    <name evidence="2" type="ORF">OCGS_2367</name>
</gene>
<dbReference type="STRING" id="1231392.OCGS_2367"/>
<evidence type="ECO:0000313" key="2">
    <source>
        <dbReference type="EMBL" id="EKE43635.1"/>
    </source>
</evidence>
<dbReference type="InterPro" id="IPR030395">
    <property type="entry name" value="GP_PDE_dom"/>
</dbReference>